<dbReference type="InterPro" id="IPR029526">
    <property type="entry name" value="PGBD"/>
</dbReference>
<feature type="domain" description="PiggyBac transposable element-derived protein" evidence="1">
    <location>
        <begin position="186"/>
        <end position="262"/>
    </location>
</feature>
<comment type="caution">
    <text evidence="2">The sequence shown here is derived from an EMBL/GenBank/DDBJ whole genome shotgun (WGS) entry which is preliminary data.</text>
</comment>
<dbReference type="Proteomes" id="UP001159363">
    <property type="component" value="Chromosome 7"/>
</dbReference>
<dbReference type="InterPro" id="IPR052638">
    <property type="entry name" value="PiggyBac_TE-derived"/>
</dbReference>
<sequence>MLNTKTASKCPLELSSDMCADTDINTVSENNSHILLPRPVMWELPSLAEALDYNLSDEGVISGHGSADVTISPPPPPWMMEHPMTILETKVATTLMFYHLNNLAPWLKSIPQMTTKQKIRLCSQIHTSQMTIQMRNLSKKETQVMPHMVQRNFRWSKGDLPAAPTMSGMAFMTNFDAANLSPENHPLDFLCTFLTDEFMGEIVKYSVLYATQNNNPCYSLSIEEIDVFIGILYLSGYVILPRIEFSFYLDNFFANTKLICSLSEDMKGTGTSRINRMGKCPISDKKTQCDIVTEPQSQYEHLMVVTSLPLATIVAHVHMAGETKLN</sequence>
<dbReference type="PANTHER" id="PTHR47055:SF3">
    <property type="entry name" value="PHORBOL-ESTER_DAG-TYPE DOMAIN-CONTAINING PROTEIN"/>
    <property type="match status" value="1"/>
</dbReference>
<dbReference type="Pfam" id="PF13843">
    <property type="entry name" value="DDE_Tnp_1_7"/>
    <property type="match status" value="1"/>
</dbReference>
<accession>A0ABQ9GX21</accession>
<evidence type="ECO:0000313" key="2">
    <source>
        <dbReference type="EMBL" id="KAJ8876572.1"/>
    </source>
</evidence>
<protein>
    <recommendedName>
        <fullName evidence="1">PiggyBac transposable element-derived protein domain-containing protein</fullName>
    </recommendedName>
</protein>
<reference evidence="2 3" key="1">
    <citation type="submission" date="2023-02" db="EMBL/GenBank/DDBJ databases">
        <title>LHISI_Scaffold_Assembly.</title>
        <authorList>
            <person name="Stuart O.P."/>
            <person name="Cleave R."/>
            <person name="Magrath M.J.L."/>
            <person name="Mikheyev A.S."/>
        </authorList>
    </citation>
    <scope>NUCLEOTIDE SEQUENCE [LARGE SCALE GENOMIC DNA]</scope>
    <source>
        <strain evidence="2">Daus_M_001</strain>
        <tissue evidence="2">Leg muscle</tissue>
    </source>
</reference>
<evidence type="ECO:0000313" key="3">
    <source>
        <dbReference type="Proteomes" id="UP001159363"/>
    </source>
</evidence>
<evidence type="ECO:0000259" key="1">
    <source>
        <dbReference type="Pfam" id="PF13843"/>
    </source>
</evidence>
<dbReference type="PANTHER" id="PTHR47055">
    <property type="entry name" value="DDE_TNP_1_7 DOMAIN-CONTAINING PROTEIN"/>
    <property type="match status" value="1"/>
</dbReference>
<organism evidence="2 3">
    <name type="scientific">Dryococelus australis</name>
    <dbReference type="NCBI Taxonomy" id="614101"/>
    <lineage>
        <taxon>Eukaryota</taxon>
        <taxon>Metazoa</taxon>
        <taxon>Ecdysozoa</taxon>
        <taxon>Arthropoda</taxon>
        <taxon>Hexapoda</taxon>
        <taxon>Insecta</taxon>
        <taxon>Pterygota</taxon>
        <taxon>Neoptera</taxon>
        <taxon>Polyneoptera</taxon>
        <taxon>Phasmatodea</taxon>
        <taxon>Verophasmatodea</taxon>
        <taxon>Anareolatae</taxon>
        <taxon>Phasmatidae</taxon>
        <taxon>Eurycanthinae</taxon>
        <taxon>Dryococelus</taxon>
    </lineage>
</organism>
<dbReference type="EMBL" id="JARBHB010000008">
    <property type="protein sequence ID" value="KAJ8876572.1"/>
    <property type="molecule type" value="Genomic_DNA"/>
</dbReference>
<gene>
    <name evidence="2" type="ORF">PR048_021017</name>
</gene>
<keyword evidence="3" id="KW-1185">Reference proteome</keyword>
<proteinExistence type="predicted"/>
<name>A0ABQ9GX21_9NEOP</name>